<dbReference type="STRING" id="1817813.A2008_09580"/>
<dbReference type="AlphaFoldDB" id="A0A1F7X1W0"/>
<dbReference type="Proteomes" id="UP000178735">
    <property type="component" value="Unassembled WGS sequence"/>
</dbReference>
<comment type="caution">
    <text evidence="1">The sequence shown here is derived from an EMBL/GenBank/DDBJ whole genome shotgun (WGS) entry which is preliminary data.</text>
</comment>
<accession>A0A1F7X1W0</accession>
<reference evidence="1 2" key="1">
    <citation type="journal article" date="2016" name="Nat. Commun.">
        <title>Thousands of microbial genomes shed light on interconnected biogeochemical processes in an aquifer system.</title>
        <authorList>
            <person name="Anantharaman K."/>
            <person name="Brown C.T."/>
            <person name="Hug L.A."/>
            <person name="Sharon I."/>
            <person name="Castelle C.J."/>
            <person name="Probst A.J."/>
            <person name="Thomas B.C."/>
            <person name="Singh A."/>
            <person name="Wilkins M.J."/>
            <person name="Karaoz U."/>
            <person name="Brodie E.L."/>
            <person name="Williams K.H."/>
            <person name="Hubbard S.S."/>
            <person name="Banfield J.F."/>
        </authorList>
    </citation>
    <scope>NUCLEOTIDE SEQUENCE [LARGE SCALE GENOMIC DNA]</scope>
</reference>
<gene>
    <name evidence="1" type="ORF">A2008_09580</name>
</gene>
<evidence type="ECO:0000313" key="1">
    <source>
        <dbReference type="EMBL" id="OGM08295.1"/>
    </source>
</evidence>
<dbReference type="EMBL" id="MGFH01000019">
    <property type="protein sequence ID" value="OGM08295.1"/>
    <property type="molecule type" value="Genomic_DNA"/>
</dbReference>
<protein>
    <submittedName>
        <fullName evidence="1">Uncharacterized protein</fullName>
    </submittedName>
</protein>
<name>A0A1F7X1W0_9BACT</name>
<sequence length="213" mass="23871">MKIINKNLNDIEKNNMHAGKYAILIILLSSCMFIEACSCTCAPRRARTLSDGSAERGTILSASKVSAENFTGAFAAYLGELRAIENQSKMKALKQISVEQKSAKIAFSRGMEDKNSLLDDPSGKFKELEPLVKENKVDEIIAVLHRIAHENDGDRPVVMEANRKLSLCYYLTGDHIKCSGHMAKYNALLEDEVRHEDEINEQVIKSFKDDIDY</sequence>
<organism evidence="1 2">
    <name type="scientific">Candidatus Wallbacteria bacterium GWC2_49_35</name>
    <dbReference type="NCBI Taxonomy" id="1817813"/>
    <lineage>
        <taxon>Bacteria</taxon>
        <taxon>Candidatus Walliibacteriota</taxon>
    </lineage>
</organism>
<evidence type="ECO:0000313" key="2">
    <source>
        <dbReference type="Proteomes" id="UP000178735"/>
    </source>
</evidence>
<dbReference type="PROSITE" id="PS51257">
    <property type="entry name" value="PROKAR_LIPOPROTEIN"/>
    <property type="match status" value="1"/>
</dbReference>
<proteinExistence type="predicted"/>